<feature type="transmembrane region" description="Helical" evidence="6">
    <location>
        <begin position="93"/>
        <end position="119"/>
    </location>
</feature>
<evidence type="ECO:0000313" key="9">
    <source>
        <dbReference type="Proteomes" id="UP000523955"/>
    </source>
</evidence>
<dbReference type="InterPro" id="IPR007016">
    <property type="entry name" value="O-antigen_ligase-rel_domated"/>
</dbReference>
<comment type="subcellular location">
    <subcellularLocation>
        <location evidence="1">Membrane</location>
        <topology evidence="1">Multi-pass membrane protein</topology>
    </subcellularLocation>
</comment>
<feature type="transmembrane region" description="Helical" evidence="6">
    <location>
        <begin position="131"/>
        <end position="146"/>
    </location>
</feature>
<evidence type="ECO:0000256" key="5">
    <source>
        <dbReference type="SAM" id="MobiDB-lite"/>
    </source>
</evidence>
<keyword evidence="2 6" id="KW-0812">Transmembrane</keyword>
<keyword evidence="8" id="KW-0436">Ligase</keyword>
<organism evidence="8 9">
    <name type="scientific">Nocardioides luti</name>
    <dbReference type="NCBI Taxonomy" id="2761101"/>
    <lineage>
        <taxon>Bacteria</taxon>
        <taxon>Bacillati</taxon>
        <taxon>Actinomycetota</taxon>
        <taxon>Actinomycetes</taxon>
        <taxon>Propionibacteriales</taxon>
        <taxon>Nocardioidaceae</taxon>
        <taxon>Nocardioides</taxon>
    </lineage>
</organism>
<comment type="caution">
    <text evidence="8">The sequence shown here is derived from an EMBL/GenBank/DDBJ whole genome shotgun (WGS) entry which is preliminary data.</text>
</comment>
<keyword evidence="4 6" id="KW-0472">Membrane</keyword>
<dbReference type="RefSeq" id="WP_185254281.1">
    <property type="nucleotide sequence ID" value="NZ_JACKXE010000001.1"/>
</dbReference>
<dbReference type="PANTHER" id="PTHR37422:SF13">
    <property type="entry name" value="LIPOPOLYSACCHARIDE BIOSYNTHESIS PROTEIN PA4999-RELATED"/>
    <property type="match status" value="1"/>
</dbReference>
<dbReference type="InterPro" id="IPR051533">
    <property type="entry name" value="WaaL-like"/>
</dbReference>
<evidence type="ECO:0000256" key="2">
    <source>
        <dbReference type="ARBA" id="ARBA00022692"/>
    </source>
</evidence>
<evidence type="ECO:0000256" key="6">
    <source>
        <dbReference type="SAM" id="Phobius"/>
    </source>
</evidence>
<protein>
    <submittedName>
        <fullName evidence="8">O-antigen ligase family protein</fullName>
    </submittedName>
</protein>
<evidence type="ECO:0000256" key="1">
    <source>
        <dbReference type="ARBA" id="ARBA00004141"/>
    </source>
</evidence>
<dbReference type="Proteomes" id="UP000523955">
    <property type="component" value="Unassembled WGS sequence"/>
</dbReference>
<feature type="transmembrane region" description="Helical" evidence="6">
    <location>
        <begin position="158"/>
        <end position="177"/>
    </location>
</feature>
<dbReference type="PANTHER" id="PTHR37422">
    <property type="entry name" value="TEICHURONIC ACID BIOSYNTHESIS PROTEIN TUAE"/>
    <property type="match status" value="1"/>
</dbReference>
<dbReference type="GO" id="GO:0016020">
    <property type="term" value="C:membrane"/>
    <property type="evidence" value="ECO:0007669"/>
    <property type="project" value="UniProtKB-SubCell"/>
</dbReference>
<dbReference type="Pfam" id="PF04932">
    <property type="entry name" value="Wzy_C"/>
    <property type="match status" value="1"/>
</dbReference>
<evidence type="ECO:0000259" key="7">
    <source>
        <dbReference type="Pfam" id="PF04932"/>
    </source>
</evidence>
<accession>A0A7X0RLB0</accession>
<feature type="transmembrane region" description="Helical" evidence="6">
    <location>
        <begin position="248"/>
        <end position="265"/>
    </location>
</feature>
<evidence type="ECO:0000256" key="3">
    <source>
        <dbReference type="ARBA" id="ARBA00022989"/>
    </source>
</evidence>
<name>A0A7X0RLB0_9ACTN</name>
<reference evidence="8 9" key="1">
    <citation type="submission" date="2020-08" db="EMBL/GenBank/DDBJ databases">
        <authorList>
            <person name="Seo M.-J."/>
        </authorList>
    </citation>
    <scope>NUCLEOTIDE SEQUENCE [LARGE SCALE GENOMIC DNA]</scope>
    <source>
        <strain evidence="8 9">KIGAM211</strain>
    </source>
</reference>
<evidence type="ECO:0000256" key="4">
    <source>
        <dbReference type="ARBA" id="ARBA00023136"/>
    </source>
</evidence>
<dbReference type="EMBL" id="JACKXE010000001">
    <property type="protein sequence ID" value="MBB6629315.1"/>
    <property type="molecule type" value="Genomic_DNA"/>
</dbReference>
<keyword evidence="3 6" id="KW-1133">Transmembrane helix</keyword>
<feature type="domain" description="O-antigen ligase-related" evidence="7">
    <location>
        <begin position="278"/>
        <end position="421"/>
    </location>
</feature>
<feature type="transmembrane region" description="Helical" evidence="6">
    <location>
        <begin position="183"/>
        <end position="205"/>
    </location>
</feature>
<proteinExistence type="predicted"/>
<feature type="compositionally biased region" description="Low complexity" evidence="5">
    <location>
        <begin position="1"/>
        <end position="12"/>
    </location>
</feature>
<dbReference type="GO" id="GO:0016874">
    <property type="term" value="F:ligase activity"/>
    <property type="evidence" value="ECO:0007669"/>
    <property type="project" value="UniProtKB-KW"/>
</dbReference>
<feature type="transmembrane region" description="Helical" evidence="6">
    <location>
        <begin position="277"/>
        <end position="307"/>
    </location>
</feature>
<feature type="transmembrane region" description="Helical" evidence="6">
    <location>
        <begin position="313"/>
        <end position="334"/>
    </location>
</feature>
<gene>
    <name evidence="8" type="ORF">H5V45_18455</name>
</gene>
<sequence length="500" mass="53327">MVTPSTPSTPSTHEVGRELAPVGWSGPPTVAPRPLVATTMPLILPIKQRRRRRLHLPHWPSRVPTWWTVAGPLLLALVVGFGSGYVPEKMLLLAVGAAALGGLLLRVEWAALAVVGTAVFEDYLVQVDPRVVKGLAVLLIGSWLLRRCAGRLHSRPRSAVLVAALVFVVVLLLSTAVHNNGTTGLAVLLRYAGFLGVLFVLTDVLRGILPPVRLARVYVAACALASLCGIVSYFLGEDRRVGGPIGDPNDFAFFLLPAIALAIGVRRSGKRRWPYDLAAAVIAFGVIGTLSRGALLGAAVMLLFGLLTRMVRVRAAVGLLVVLGTAVSFTAAAFPELVDVSLHQKSYVAGQNVSERLDLWKAAGQMTVENPVLGLGPGSFSLYHRDYMGSLPVDINHPLDVAHNTWLEASSELGFAGLLALVAIFLVAFAGAWSRWRRDHDPLAGAVCAAMLGTMTAASFVSEQYYLPLWLLSAFGAALAVHRSDPVEPTGATDPTRPTR</sequence>
<feature type="transmembrane region" description="Helical" evidence="6">
    <location>
        <begin position="413"/>
        <end position="436"/>
    </location>
</feature>
<dbReference type="AlphaFoldDB" id="A0A7X0RLB0"/>
<feature type="region of interest" description="Disordered" evidence="5">
    <location>
        <begin position="1"/>
        <end position="26"/>
    </location>
</feature>
<feature type="transmembrane region" description="Helical" evidence="6">
    <location>
        <begin position="442"/>
        <end position="461"/>
    </location>
</feature>
<feature type="transmembrane region" description="Helical" evidence="6">
    <location>
        <begin position="217"/>
        <end position="236"/>
    </location>
</feature>
<feature type="transmembrane region" description="Helical" evidence="6">
    <location>
        <begin position="66"/>
        <end position="86"/>
    </location>
</feature>
<keyword evidence="9" id="KW-1185">Reference proteome</keyword>
<evidence type="ECO:0000313" key="8">
    <source>
        <dbReference type="EMBL" id="MBB6629315.1"/>
    </source>
</evidence>